<proteinExistence type="predicted"/>
<gene>
    <name evidence="2" type="ORF">SLEP1_g44486</name>
</gene>
<evidence type="ECO:0000313" key="2">
    <source>
        <dbReference type="EMBL" id="GKV36345.1"/>
    </source>
</evidence>
<keyword evidence="1" id="KW-0732">Signal</keyword>
<dbReference type="GO" id="GO:0005783">
    <property type="term" value="C:endoplasmic reticulum"/>
    <property type="evidence" value="ECO:0007669"/>
    <property type="project" value="TreeGrafter"/>
</dbReference>
<dbReference type="Pfam" id="PF05753">
    <property type="entry name" value="TRAP_beta"/>
    <property type="match status" value="1"/>
</dbReference>
<organism evidence="2 3">
    <name type="scientific">Rubroshorea leprosula</name>
    <dbReference type="NCBI Taxonomy" id="152421"/>
    <lineage>
        <taxon>Eukaryota</taxon>
        <taxon>Viridiplantae</taxon>
        <taxon>Streptophyta</taxon>
        <taxon>Embryophyta</taxon>
        <taxon>Tracheophyta</taxon>
        <taxon>Spermatophyta</taxon>
        <taxon>Magnoliopsida</taxon>
        <taxon>eudicotyledons</taxon>
        <taxon>Gunneridae</taxon>
        <taxon>Pentapetalae</taxon>
        <taxon>rosids</taxon>
        <taxon>malvids</taxon>
        <taxon>Malvales</taxon>
        <taxon>Dipterocarpaceae</taxon>
        <taxon>Rubroshorea</taxon>
    </lineage>
</organism>
<dbReference type="PANTHER" id="PTHR12861:SF3">
    <property type="entry name" value="TRANSLOCON-ASSOCIATED PROTEIN SUBUNIT BETA"/>
    <property type="match status" value="1"/>
</dbReference>
<keyword evidence="3" id="KW-1185">Reference proteome</keyword>
<feature type="signal peptide" evidence="1">
    <location>
        <begin position="1"/>
        <end position="24"/>
    </location>
</feature>
<evidence type="ECO:0008006" key="4">
    <source>
        <dbReference type="Google" id="ProtNLM"/>
    </source>
</evidence>
<dbReference type="AlphaFoldDB" id="A0AAV5LGW6"/>
<sequence length="166" mass="18246">MAIPVKHFPLTSLLLLALLVISSAVAVSDSPFIVAHKKVALQRLKSGAERVTVSIDIYNHGSEVAYNVSLTDDNWGQDMFAFVNGETSNSWERLEGGTHVSHSFELGSKVKGKFYGAPACITFRKPTKAALQVAYSNDILPLDILADGPTENKFEWIHPLKFLRGF</sequence>
<comment type="caution">
    <text evidence="2">The sequence shown here is derived from an EMBL/GenBank/DDBJ whole genome shotgun (WGS) entry which is preliminary data.</text>
</comment>
<name>A0AAV5LGW6_9ROSI</name>
<feature type="chain" id="PRO_5043528906" description="Translocon-associated protein subunit beta" evidence="1">
    <location>
        <begin position="25"/>
        <end position="166"/>
    </location>
</feature>
<accession>A0AAV5LGW6</accession>
<protein>
    <recommendedName>
        <fullName evidence="4">Translocon-associated protein subunit beta</fullName>
    </recommendedName>
</protein>
<evidence type="ECO:0000256" key="1">
    <source>
        <dbReference type="SAM" id="SignalP"/>
    </source>
</evidence>
<dbReference type="PANTHER" id="PTHR12861">
    <property type="entry name" value="TRANSLOCON-ASSOCIATED PROTEIN, BETA SUBUNIT PRECURSOR TRAP-BETA SIGNAL SEQUENCE RECEPTOR BETA SUBUNIT"/>
    <property type="match status" value="1"/>
</dbReference>
<dbReference type="Proteomes" id="UP001054252">
    <property type="component" value="Unassembled WGS sequence"/>
</dbReference>
<dbReference type="EMBL" id="BPVZ01000116">
    <property type="protein sequence ID" value="GKV36345.1"/>
    <property type="molecule type" value="Genomic_DNA"/>
</dbReference>
<reference evidence="2 3" key="1">
    <citation type="journal article" date="2021" name="Commun. Biol.">
        <title>The genome of Shorea leprosula (Dipterocarpaceae) highlights the ecological relevance of drought in aseasonal tropical rainforests.</title>
        <authorList>
            <person name="Ng K.K.S."/>
            <person name="Kobayashi M.J."/>
            <person name="Fawcett J.A."/>
            <person name="Hatakeyama M."/>
            <person name="Paape T."/>
            <person name="Ng C.H."/>
            <person name="Ang C.C."/>
            <person name="Tnah L.H."/>
            <person name="Lee C.T."/>
            <person name="Nishiyama T."/>
            <person name="Sese J."/>
            <person name="O'Brien M.J."/>
            <person name="Copetti D."/>
            <person name="Mohd Noor M.I."/>
            <person name="Ong R.C."/>
            <person name="Putra M."/>
            <person name="Sireger I.Z."/>
            <person name="Indrioko S."/>
            <person name="Kosugi Y."/>
            <person name="Izuno A."/>
            <person name="Isagi Y."/>
            <person name="Lee S.L."/>
            <person name="Shimizu K.K."/>
        </authorList>
    </citation>
    <scope>NUCLEOTIDE SEQUENCE [LARGE SCALE GENOMIC DNA]</scope>
    <source>
        <strain evidence="2">214</strain>
    </source>
</reference>
<evidence type="ECO:0000313" key="3">
    <source>
        <dbReference type="Proteomes" id="UP001054252"/>
    </source>
</evidence>